<dbReference type="Pfam" id="PF04969">
    <property type="entry name" value="CS"/>
    <property type="match status" value="1"/>
</dbReference>
<comment type="caution">
    <text evidence="4">The sequence shown here is derived from an EMBL/GenBank/DDBJ whole genome shotgun (WGS) entry which is preliminary data.</text>
</comment>
<evidence type="ECO:0000259" key="3">
    <source>
        <dbReference type="PROSITE" id="PS51203"/>
    </source>
</evidence>
<feature type="transmembrane region" description="Helical" evidence="2">
    <location>
        <begin position="643"/>
        <end position="660"/>
    </location>
</feature>
<dbReference type="InterPro" id="IPR007052">
    <property type="entry name" value="CS_dom"/>
</dbReference>
<keyword evidence="5" id="KW-1185">Reference proteome</keyword>
<evidence type="ECO:0000313" key="5">
    <source>
        <dbReference type="Proteomes" id="UP001396334"/>
    </source>
</evidence>
<feature type="transmembrane region" description="Helical" evidence="2">
    <location>
        <begin position="667"/>
        <end position="684"/>
    </location>
</feature>
<dbReference type="PROSITE" id="PS51203">
    <property type="entry name" value="CS"/>
    <property type="match status" value="1"/>
</dbReference>
<keyword evidence="2" id="KW-0812">Transmembrane</keyword>
<dbReference type="PANTHER" id="PTHR31033">
    <property type="entry name" value="PROTEIN, PUTATIVE-RELATED"/>
    <property type="match status" value="1"/>
</dbReference>
<dbReference type="CDD" id="cd06467">
    <property type="entry name" value="p23_NUDC_like"/>
    <property type="match status" value="1"/>
</dbReference>
<dbReference type="Gene3D" id="2.60.40.790">
    <property type="match status" value="1"/>
</dbReference>
<evidence type="ECO:0000256" key="1">
    <source>
        <dbReference type="SAM" id="MobiDB-lite"/>
    </source>
</evidence>
<dbReference type="SUPFAM" id="SSF50249">
    <property type="entry name" value="Nucleic acid-binding proteins"/>
    <property type="match status" value="1"/>
</dbReference>
<dbReference type="InterPro" id="IPR012340">
    <property type="entry name" value="NA-bd_OB-fold"/>
</dbReference>
<evidence type="ECO:0000256" key="2">
    <source>
        <dbReference type="SAM" id="Phobius"/>
    </source>
</evidence>
<keyword evidence="2" id="KW-0472">Membrane</keyword>
<name>A0ABR1ZG90_9ROSI</name>
<dbReference type="SUPFAM" id="SSF49764">
    <property type="entry name" value="HSP20-like chaperones"/>
    <property type="match status" value="1"/>
</dbReference>
<dbReference type="PANTHER" id="PTHR31033:SF18">
    <property type="entry name" value="OS06G0115800 PROTEIN"/>
    <property type="match status" value="1"/>
</dbReference>
<feature type="compositionally biased region" description="Basic and acidic residues" evidence="1">
    <location>
        <begin position="549"/>
        <end position="570"/>
    </location>
</feature>
<protein>
    <recommendedName>
        <fullName evidence="3">CS domain-containing protein</fullName>
    </recommendedName>
</protein>
<accession>A0ABR1ZG90</accession>
<organism evidence="4 5">
    <name type="scientific">Hibiscus sabdariffa</name>
    <name type="common">roselle</name>
    <dbReference type="NCBI Taxonomy" id="183260"/>
    <lineage>
        <taxon>Eukaryota</taxon>
        <taxon>Viridiplantae</taxon>
        <taxon>Streptophyta</taxon>
        <taxon>Embryophyta</taxon>
        <taxon>Tracheophyta</taxon>
        <taxon>Spermatophyta</taxon>
        <taxon>Magnoliopsida</taxon>
        <taxon>eudicotyledons</taxon>
        <taxon>Gunneridae</taxon>
        <taxon>Pentapetalae</taxon>
        <taxon>rosids</taxon>
        <taxon>malvids</taxon>
        <taxon>Malvales</taxon>
        <taxon>Malvaceae</taxon>
        <taxon>Malvoideae</taxon>
        <taxon>Hibiscus</taxon>
    </lineage>
</organism>
<dbReference type="InterPro" id="IPR008978">
    <property type="entry name" value="HSP20-like_chaperone"/>
</dbReference>
<feature type="region of interest" description="Disordered" evidence="1">
    <location>
        <begin position="549"/>
        <end position="578"/>
    </location>
</feature>
<reference evidence="4 5" key="1">
    <citation type="journal article" date="2024" name="G3 (Bethesda)">
        <title>Genome assembly of Hibiscus sabdariffa L. provides insights into metabolisms of medicinal natural products.</title>
        <authorList>
            <person name="Kim T."/>
        </authorList>
    </citation>
    <scope>NUCLEOTIDE SEQUENCE [LARGE SCALE GENOMIC DNA]</scope>
    <source>
        <strain evidence="4">TK-2024</strain>
        <tissue evidence="4">Old leaves</tissue>
    </source>
</reference>
<proteinExistence type="predicted"/>
<dbReference type="Proteomes" id="UP001396334">
    <property type="component" value="Unassembled WGS sequence"/>
</dbReference>
<feature type="transmembrane region" description="Helical" evidence="2">
    <location>
        <begin position="690"/>
        <end position="709"/>
    </location>
</feature>
<dbReference type="CDD" id="cd04474">
    <property type="entry name" value="RPA1_DBD_A"/>
    <property type="match status" value="1"/>
</dbReference>
<feature type="domain" description="CS" evidence="3">
    <location>
        <begin position="1"/>
        <end position="79"/>
    </location>
</feature>
<evidence type="ECO:0000313" key="4">
    <source>
        <dbReference type="EMBL" id="KAK8479466.1"/>
    </source>
</evidence>
<feature type="region of interest" description="Disordered" evidence="1">
    <location>
        <begin position="376"/>
        <end position="405"/>
    </location>
</feature>
<keyword evidence="2" id="KW-1133">Transmembrane helix</keyword>
<feature type="region of interest" description="Disordered" evidence="1">
    <location>
        <begin position="759"/>
        <end position="778"/>
    </location>
</feature>
<gene>
    <name evidence="4" type="ORF">V6N11_033166</name>
</gene>
<dbReference type="Gene3D" id="2.40.50.140">
    <property type="entry name" value="Nucleic acid-binding proteins"/>
    <property type="match status" value="1"/>
</dbReference>
<sequence length="778" mass="85373">MRTPEADDPLPPIKNNGLDMENYSLSQTLGDTTVQPLLIDGELFAAVKVSESCWTLEDHETVSILLPKCKQWEWWKSLVKGDPAIDTRRCLPGVRRLDGLGYEAERHMRKLLFDYGQKCKGLPTSEDCPEVLQKFILFEPLPSSILRVNLVITNSLGGSSVGGSMTDKLNSAGATLQQPKMNRWHVNGPYGVQSTGFNNPRPETLRPLSTSNFQSMPTYQQPSPMYINRGPVAKNEAPPRIIPISDLNPYQGRWTIKARVTAKGELNARGEVVDQFYNQIEAGQIYLISRGSLSKTCSEGIFNHLNNEHEIFLDSTSTIQQCYEDDNRIPRQQFHFRTVSEIEVVKVEKVNFSSESIYLLDLIKKIKTNDFGPSASKAGFTTPNPGPDSAGVGIDGSRGQARSAQHNLHPSGKLFWLLETMDFWMKGINKDTSDFSFNESGIQGCPFLKNINKPTSFSFSSLNFPMPVQGAKGPIFEDGPNFDMAFKIFHGKDGIVPLSGRPDVHCDRVKQQPTAQFNPLAARAATISLSAFSSGGPFGFGPFWDKWKNQNKKSDSSNKQEPSQKGDSANHEASGNEWLKTGNCPISKSYRAVSHVLPLVATAFQLPPGMKLICPPAVVAARAALARTALVKNLRPRPLPAKMFVIALLGMAANVPLGAWKEHTEKFSLSWFVAVHAAVPFIAMLRKSVLMPKTAMAMTIGASILGQVIGSRAERRRLKGGAETAAIAGAAAVDEYNDPSQVNPFPVAVSHCGEEGNIWRSNPVKAGRPPSSSNNVCY</sequence>
<dbReference type="EMBL" id="JBBPBN010001176">
    <property type="protein sequence ID" value="KAK8479466.1"/>
    <property type="molecule type" value="Genomic_DNA"/>
</dbReference>